<evidence type="ECO:0000259" key="3">
    <source>
        <dbReference type="SMART" id="SM00822"/>
    </source>
</evidence>
<organism evidence="4">
    <name type="scientific">marine metagenome</name>
    <dbReference type="NCBI Taxonomy" id="408172"/>
    <lineage>
        <taxon>unclassified sequences</taxon>
        <taxon>metagenomes</taxon>
        <taxon>ecological metagenomes</taxon>
    </lineage>
</organism>
<accession>A0A381TBE0</accession>
<feature type="non-terminal residue" evidence="4">
    <location>
        <position position="1"/>
    </location>
</feature>
<dbReference type="CDD" id="cd05233">
    <property type="entry name" value="SDR_c"/>
    <property type="match status" value="1"/>
</dbReference>
<comment type="similarity">
    <text evidence="1">Belongs to the short-chain dehydrogenases/reductases (SDR) family.</text>
</comment>
<dbReference type="PRINTS" id="PR00080">
    <property type="entry name" value="SDRFAMILY"/>
</dbReference>
<protein>
    <recommendedName>
        <fullName evidence="3">Ketoreductase domain-containing protein</fullName>
    </recommendedName>
</protein>
<dbReference type="InterPro" id="IPR002347">
    <property type="entry name" value="SDR_fam"/>
</dbReference>
<dbReference type="PANTHER" id="PTHR44196:SF1">
    <property type="entry name" value="DEHYDROGENASE_REDUCTASE SDR FAMILY MEMBER 7B"/>
    <property type="match status" value="1"/>
</dbReference>
<dbReference type="SUPFAM" id="SSF51735">
    <property type="entry name" value="NAD(P)-binding Rossmann-fold domains"/>
    <property type="match status" value="1"/>
</dbReference>
<dbReference type="Pfam" id="PF00106">
    <property type="entry name" value="adh_short"/>
    <property type="match status" value="1"/>
</dbReference>
<proteinExistence type="inferred from homology"/>
<feature type="domain" description="Ketoreductase" evidence="3">
    <location>
        <begin position="7"/>
        <end position="177"/>
    </location>
</feature>
<reference evidence="4" key="1">
    <citation type="submission" date="2018-05" db="EMBL/GenBank/DDBJ databases">
        <authorList>
            <person name="Lanie J.A."/>
            <person name="Ng W.-L."/>
            <person name="Kazmierczak K.M."/>
            <person name="Andrzejewski T.M."/>
            <person name="Davidsen T.M."/>
            <person name="Wayne K.J."/>
            <person name="Tettelin H."/>
            <person name="Glass J.I."/>
            <person name="Rusch D."/>
            <person name="Podicherti R."/>
            <person name="Tsui H.-C.T."/>
            <person name="Winkler M.E."/>
        </authorList>
    </citation>
    <scope>NUCLEOTIDE SEQUENCE</scope>
</reference>
<evidence type="ECO:0000256" key="2">
    <source>
        <dbReference type="ARBA" id="ARBA00023002"/>
    </source>
</evidence>
<dbReference type="SMART" id="SM00822">
    <property type="entry name" value="PKS_KR"/>
    <property type="match status" value="1"/>
</dbReference>
<name>A0A381TBE0_9ZZZZ</name>
<dbReference type="Gene3D" id="3.40.50.720">
    <property type="entry name" value="NAD(P)-binding Rossmann-like Domain"/>
    <property type="match status" value="1"/>
</dbReference>
<evidence type="ECO:0000256" key="1">
    <source>
        <dbReference type="ARBA" id="ARBA00006484"/>
    </source>
</evidence>
<dbReference type="GO" id="GO:0016020">
    <property type="term" value="C:membrane"/>
    <property type="evidence" value="ECO:0007669"/>
    <property type="project" value="TreeGrafter"/>
</dbReference>
<dbReference type="PROSITE" id="PS00061">
    <property type="entry name" value="ADH_SHORT"/>
    <property type="match status" value="1"/>
</dbReference>
<keyword evidence="2" id="KW-0560">Oxidoreductase</keyword>
<sequence>VLDLQGAVAVVTGATRGIGRHTALALGARGARVIVVGRTGIPSENPMLPGSVEETVAELQQLGAEAIGVTADLVDEAATSEIVGKTLAAFGRCDLLVNNAAYTSNGAVLDIPWHRWQRAFRVQVVAPLQLCQGFLPGMIERRSGSVINVSSGASQSMTQGLALYGTSKQAMERWSDFLHQEVVSHGVAVNTLRVDRIVSTEGWHYVARTQGLDVATGGGDMSGVIGPELAAEFVLWIAGRPSGWSGHTVGFEEITALGGPVTPRMGGSAI</sequence>
<evidence type="ECO:0000313" key="4">
    <source>
        <dbReference type="EMBL" id="SVA11203.1"/>
    </source>
</evidence>
<dbReference type="InterPro" id="IPR057326">
    <property type="entry name" value="KR_dom"/>
</dbReference>
<dbReference type="InterPro" id="IPR020904">
    <property type="entry name" value="Sc_DH/Rdtase_CS"/>
</dbReference>
<gene>
    <name evidence="4" type="ORF">METZ01_LOCUS64057</name>
</gene>
<dbReference type="PRINTS" id="PR00081">
    <property type="entry name" value="GDHRDH"/>
</dbReference>
<dbReference type="GO" id="GO:0016491">
    <property type="term" value="F:oxidoreductase activity"/>
    <property type="evidence" value="ECO:0007669"/>
    <property type="project" value="UniProtKB-KW"/>
</dbReference>
<dbReference type="PANTHER" id="PTHR44196">
    <property type="entry name" value="DEHYDROGENASE/REDUCTASE SDR FAMILY MEMBER 7B"/>
    <property type="match status" value="1"/>
</dbReference>
<dbReference type="AlphaFoldDB" id="A0A381TBE0"/>
<dbReference type="InterPro" id="IPR036291">
    <property type="entry name" value="NAD(P)-bd_dom_sf"/>
</dbReference>
<dbReference type="EMBL" id="UINC01004027">
    <property type="protein sequence ID" value="SVA11203.1"/>
    <property type="molecule type" value="Genomic_DNA"/>
</dbReference>